<organism evidence="2 3">
    <name type="scientific">Carnobacterium maltaromaticum LMA28</name>
    <dbReference type="NCBI Taxonomy" id="1234679"/>
    <lineage>
        <taxon>Bacteria</taxon>
        <taxon>Bacillati</taxon>
        <taxon>Bacillota</taxon>
        <taxon>Bacilli</taxon>
        <taxon>Lactobacillales</taxon>
        <taxon>Carnobacteriaceae</taxon>
        <taxon>Carnobacterium</taxon>
    </lineage>
</organism>
<name>K8ETY3_CARML</name>
<keyword evidence="1" id="KW-1133">Transmembrane helix</keyword>
<evidence type="ECO:0000313" key="3">
    <source>
        <dbReference type="Proteomes" id="UP000000212"/>
    </source>
</evidence>
<accession>K8ETY3</accession>
<evidence type="ECO:0000256" key="1">
    <source>
        <dbReference type="SAM" id="Phobius"/>
    </source>
</evidence>
<dbReference type="AlphaFoldDB" id="K8ETY3"/>
<dbReference type="HOGENOM" id="CLU_153767_0_0_9"/>
<dbReference type="RefSeq" id="WP_015077150.1">
    <property type="nucleotide sequence ID" value="NC_019425.2"/>
</dbReference>
<protein>
    <submittedName>
        <fullName evidence="2">Uncharacterized protein</fullName>
    </submittedName>
</protein>
<feature type="transmembrane region" description="Helical" evidence="1">
    <location>
        <begin position="6"/>
        <end position="27"/>
    </location>
</feature>
<dbReference type="KEGG" id="cml:BN424_2657"/>
<keyword evidence="1" id="KW-0812">Transmembrane</keyword>
<sequence>MKIDSTVTLSIILAIVALFAPIFTTMINNRYKIKMKQIDLLNEKYTNETLHVKKLFESFLQDYGIYQGDQKTVALENLKGSYYKCLPYVPKKHSAEFINFYNTLVDRHAYDSKQIMNEKLIFVIKDILDGL</sequence>
<reference evidence="3" key="1">
    <citation type="journal article" date="2013" name="Genome Announc.">
        <title>Complete Chromosome Sequence of Carnobacterium maltaromaticum LMA 28.</title>
        <authorList>
            <person name="Cailliez-Grimal C."/>
            <person name="Chaillou S."/>
            <person name="Anba-Mondoloni J."/>
            <person name="Loux V."/>
            <person name="Afzal M.I."/>
            <person name="Rahman A."/>
            <person name="Kergourlay G."/>
            <person name="Champomier-Verges M.C."/>
            <person name="Zagorec M."/>
            <person name="Dalgaard P."/>
            <person name="Leisner J.J."/>
            <person name="Prevost H."/>
            <person name="Revol-Junelles A.M."/>
            <person name="Borges F."/>
        </authorList>
    </citation>
    <scope>NUCLEOTIDE SEQUENCE</scope>
    <source>
        <strain evidence="3">LMA28</strain>
    </source>
</reference>
<gene>
    <name evidence="2" type="ORF">BN424_2657</name>
</gene>
<proteinExistence type="predicted"/>
<dbReference type="EMBL" id="HE999757">
    <property type="protein sequence ID" value="CCO12096.2"/>
    <property type="molecule type" value="Genomic_DNA"/>
</dbReference>
<evidence type="ECO:0000313" key="2">
    <source>
        <dbReference type="EMBL" id="CCO12096.2"/>
    </source>
</evidence>
<dbReference type="OrthoDB" id="9983151at2"/>
<keyword evidence="3" id="KW-1185">Reference proteome</keyword>
<keyword evidence="1" id="KW-0472">Membrane</keyword>
<dbReference type="Proteomes" id="UP000000212">
    <property type="component" value="Chromosome"/>
</dbReference>